<reference evidence="6" key="1">
    <citation type="journal article" date="2008" name="Nature">
        <title>The amphioxus genome and the evolution of the chordate karyotype.</title>
        <authorList>
            <consortium name="US DOE Joint Genome Institute (JGI-PGF)"/>
            <person name="Putnam N.H."/>
            <person name="Butts T."/>
            <person name="Ferrier D.E.K."/>
            <person name="Furlong R.F."/>
            <person name="Hellsten U."/>
            <person name="Kawashima T."/>
            <person name="Robinson-Rechavi M."/>
            <person name="Shoguchi E."/>
            <person name="Terry A."/>
            <person name="Yu J.-K."/>
            <person name="Benito-Gutierrez E.L."/>
            <person name="Dubchak I."/>
            <person name="Garcia-Fernandez J."/>
            <person name="Gibson-Brown J.J."/>
            <person name="Grigoriev I.V."/>
            <person name="Horton A.C."/>
            <person name="de Jong P.J."/>
            <person name="Jurka J."/>
            <person name="Kapitonov V.V."/>
            <person name="Kohara Y."/>
            <person name="Kuroki Y."/>
            <person name="Lindquist E."/>
            <person name="Lucas S."/>
            <person name="Osoegawa K."/>
            <person name="Pennacchio L.A."/>
            <person name="Salamov A.A."/>
            <person name="Satou Y."/>
            <person name="Sauka-Spengler T."/>
            <person name="Schmutz J."/>
            <person name="Shin-I T."/>
            <person name="Toyoda A."/>
            <person name="Bronner-Fraser M."/>
            <person name="Fujiyama A."/>
            <person name="Holland L.Z."/>
            <person name="Holland P.W.H."/>
            <person name="Satoh N."/>
            <person name="Rokhsar D.S."/>
        </authorList>
    </citation>
    <scope>NUCLEOTIDE SEQUENCE [LARGE SCALE GENOMIC DNA]</scope>
    <source>
        <strain evidence="6">S238N-H82</strain>
        <tissue evidence="6">Testes</tissue>
    </source>
</reference>
<proteinExistence type="inferred from homology"/>
<evidence type="ECO:0000256" key="2">
    <source>
        <dbReference type="ARBA" id="ARBA00010701"/>
    </source>
</evidence>
<dbReference type="SUPFAM" id="SSF53474">
    <property type="entry name" value="alpha/beta-Hydrolases"/>
    <property type="match status" value="1"/>
</dbReference>
<dbReference type="EMBL" id="GG666490">
    <property type="protein sequence ID" value="EEN63625.1"/>
    <property type="molecule type" value="Genomic_DNA"/>
</dbReference>
<sequence>GLDPAEPLFEHTDPLVRIDPADAAFVDIIHTDGSSLGLDQPVGDVDFYPEGGARQPGCGAESIISKIGVIAEGLVTEGFQGERLY</sequence>
<dbReference type="GO" id="GO:0016298">
    <property type="term" value="F:lipase activity"/>
    <property type="evidence" value="ECO:0007669"/>
    <property type="project" value="InterPro"/>
</dbReference>
<evidence type="ECO:0000259" key="5">
    <source>
        <dbReference type="Pfam" id="PF00151"/>
    </source>
</evidence>
<gene>
    <name evidence="6" type="ORF">BRAFLDRAFT_207996</name>
</gene>
<evidence type="ECO:0000256" key="3">
    <source>
        <dbReference type="ARBA" id="ARBA00022525"/>
    </source>
</evidence>
<dbReference type="Pfam" id="PF00151">
    <property type="entry name" value="Lipase"/>
    <property type="match status" value="1"/>
</dbReference>
<dbReference type="InParanoid" id="C3Y7X0"/>
<evidence type="ECO:0000256" key="4">
    <source>
        <dbReference type="RuleBase" id="RU004262"/>
    </source>
</evidence>
<dbReference type="PANTHER" id="PTHR11610">
    <property type="entry name" value="LIPASE"/>
    <property type="match status" value="1"/>
</dbReference>
<dbReference type="Gene3D" id="3.40.50.1820">
    <property type="entry name" value="alpha/beta hydrolase"/>
    <property type="match status" value="1"/>
</dbReference>
<dbReference type="STRING" id="7739.C3Y7X0"/>
<protein>
    <recommendedName>
        <fullName evidence="5">Lipase domain-containing protein</fullName>
    </recommendedName>
</protein>
<comment type="subcellular location">
    <subcellularLocation>
        <location evidence="1">Secreted</location>
    </subcellularLocation>
</comment>
<dbReference type="InterPro" id="IPR000734">
    <property type="entry name" value="TAG_lipase"/>
</dbReference>
<evidence type="ECO:0000313" key="6">
    <source>
        <dbReference type="EMBL" id="EEN63625.1"/>
    </source>
</evidence>
<dbReference type="PANTHER" id="PTHR11610:SF185">
    <property type="entry name" value="LD47264P"/>
    <property type="match status" value="1"/>
</dbReference>
<evidence type="ECO:0000256" key="1">
    <source>
        <dbReference type="ARBA" id="ARBA00004613"/>
    </source>
</evidence>
<organism>
    <name type="scientific">Branchiostoma floridae</name>
    <name type="common">Florida lancelet</name>
    <name type="synonym">Amphioxus</name>
    <dbReference type="NCBI Taxonomy" id="7739"/>
    <lineage>
        <taxon>Eukaryota</taxon>
        <taxon>Metazoa</taxon>
        <taxon>Chordata</taxon>
        <taxon>Cephalochordata</taxon>
        <taxon>Leptocardii</taxon>
        <taxon>Amphioxiformes</taxon>
        <taxon>Branchiostomatidae</taxon>
        <taxon>Branchiostoma</taxon>
    </lineage>
</organism>
<dbReference type="InterPro" id="IPR029058">
    <property type="entry name" value="AB_hydrolase_fold"/>
</dbReference>
<feature type="non-terminal residue" evidence="6">
    <location>
        <position position="1"/>
    </location>
</feature>
<keyword evidence="3" id="KW-0964">Secreted</keyword>
<dbReference type="AlphaFoldDB" id="C3Y7X0"/>
<accession>C3Y7X0</accession>
<feature type="domain" description="Lipase" evidence="5">
    <location>
        <begin position="1"/>
        <end position="67"/>
    </location>
</feature>
<name>C3Y7X0_BRAFL</name>
<dbReference type="GO" id="GO:0005576">
    <property type="term" value="C:extracellular region"/>
    <property type="evidence" value="ECO:0007669"/>
    <property type="project" value="UniProtKB-SubCell"/>
</dbReference>
<comment type="similarity">
    <text evidence="2 4">Belongs to the AB hydrolase superfamily. Lipase family.</text>
</comment>
<dbReference type="InterPro" id="IPR013818">
    <property type="entry name" value="Lipase"/>
</dbReference>